<dbReference type="EMBL" id="LAZR01006803">
    <property type="protein sequence ID" value="KKM89544.1"/>
    <property type="molecule type" value="Genomic_DNA"/>
</dbReference>
<accession>A0A0F9L405</accession>
<reference evidence="1" key="1">
    <citation type="journal article" date="2015" name="Nature">
        <title>Complex archaea that bridge the gap between prokaryotes and eukaryotes.</title>
        <authorList>
            <person name="Spang A."/>
            <person name="Saw J.H."/>
            <person name="Jorgensen S.L."/>
            <person name="Zaremba-Niedzwiedzka K."/>
            <person name="Martijn J."/>
            <person name="Lind A.E."/>
            <person name="van Eijk R."/>
            <person name="Schleper C."/>
            <person name="Guy L."/>
            <person name="Ettema T.J."/>
        </authorList>
    </citation>
    <scope>NUCLEOTIDE SEQUENCE</scope>
</reference>
<evidence type="ECO:0000313" key="1">
    <source>
        <dbReference type="EMBL" id="KKM89544.1"/>
    </source>
</evidence>
<name>A0A0F9L405_9ZZZZ</name>
<gene>
    <name evidence="1" type="ORF">LCGC14_1247760</name>
</gene>
<comment type="caution">
    <text evidence="1">The sequence shown here is derived from an EMBL/GenBank/DDBJ whole genome shotgun (WGS) entry which is preliminary data.</text>
</comment>
<organism evidence="1">
    <name type="scientific">marine sediment metagenome</name>
    <dbReference type="NCBI Taxonomy" id="412755"/>
    <lineage>
        <taxon>unclassified sequences</taxon>
        <taxon>metagenomes</taxon>
        <taxon>ecological metagenomes</taxon>
    </lineage>
</organism>
<proteinExistence type="predicted"/>
<protein>
    <submittedName>
        <fullName evidence="1">Uncharacterized protein</fullName>
    </submittedName>
</protein>
<sequence length="81" mass="9070">MNPQATAGRVVHYYEMHGDFLAPPRAAIVNIDTQDDGMALELSLFNTGGVTVLTSVEYSEEPKAGCWSWMPYQLDHVLREK</sequence>
<dbReference type="AlphaFoldDB" id="A0A0F9L405"/>